<proteinExistence type="predicted"/>
<keyword evidence="2" id="KW-1185">Reference proteome</keyword>
<gene>
    <name evidence="1" type="ORF">C1I98_26290</name>
</gene>
<reference evidence="1 2" key="1">
    <citation type="submission" date="2018-01" db="EMBL/GenBank/DDBJ databases">
        <title>Draft genome sequence of Sphaerisporangium sp. 7K107.</title>
        <authorList>
            <person name="Sahin N."/>
            <person name="Saygin H."/>
            <person name="Ay H."/>
        </authorList>
    </citation>
    <scope>NUCLEOTIDE SEQUENCE [LARGE SCALE GENOMIC DNA]</scope>
    <source>
        <strain evidence="1 2">7K107</strain>
    </source>
</reference>
<protein>
    <submittedName>
        <fullName evidence="1">Uncharacterized protein</fullName>
    </submittedName>
</protein>
<evidence type="ECO:0000313" key="1">
    <source>
        <dbReference type="EMBL" id="PZG36802.1"/>
    </source>
</evidence>
<evidence type="ECO:0000313" key="2">
    <source>
        <dbReference type="Proteomes" id="UP000248544"/>
    </source>
</evidence>
<dbReference type="EMBL" id="POUA01000249">
    <property type="protein sequence ID" value="PZG36802.1"/>
    <property type="molecule type" value="Genomic_DNA"/>
</dbReference>
<organism evidence="1 2">
    <name type="scientific">Spongiactinospora gelatinilytica</name>
    <dbReference type="NCBI Taxonomy" id="2666298"/>
    <lineage>
        <taxon>Bacteria</taxon>
        <taxon>Bacillati</taxon>
        <taxon>Actinomycetota</taxon>
        <taxon>Actinomycetes</taxon>
        <taxon>Streptosporangiales</taxon>
        <taxon>Streptosporangiaceae</taxon>
        <taxon>Spongiactinospora</taxon>
    </lineage>
</organism>
<name>A0A2W2FMR1_9ACTN</name>
<dbReference type="AlphaFoldDB" id="A0A2W2FMR1"/>
<comment type="caution">
    <text evidence="1">The sequence shown here is derived from an EMBL/GenBank/DDBJ whole genome shotgun (WGS) entry which is preliminary data.</text>
</comment>
<dbReference type="Proteomes" id="UP000248544">
    <property type="component" value="Unassembled WGS sequence"/>
</dbReference>
<accession>A0A2W2FMR1</accession>
<sequence length="104" mass="11073">MVLGHGEGDPICLTVQAMTTPPPLRLKGWGKVVEIGVKSASGTLLLPNDPETGESDLGHDVPNLAVRGHEGYRLRIHAREADTPVEGHLVISFPGNSAKAKVYK</sequence>